<dbReference type="PANTHER" id="PTHR42954:SF2">
    <property type="entry name" value="FE(2+) TRANSPORT PROTEIN A"/>
    <property type="match status" value="1"/>
</dbReference>
<dbReference type="InterPro" id="IPR038157">
    <property type="entry name" value="FeoA_core_dom"/>
</dbReference>
<dbReference type="InterPro" id="IPR052713">
    <property type="entry name" value="FeoA"/>
</dbReference>
<sequence length="106" mass="10825">MSAVLPVPTLAQAVLGQAHRVKSLQAPAHAPEWKQMLEELGFVAGEHVAVLARAMPGADPLVVRIGQSTFALRRAEADCVLLEGGTTGRLAAPIDAAAGEAGAAHA</sequence>
<keyword evidence="1" id="KW-0408">Iron</keyword>
<name>A0A2G9CDD9_9BURK</name>
<dbReference type="InterPro" id="IPR007167">
    <property type="entry name" value="Fe-transptr_FeoA-like"/>
</dbReference>
<organism evidence="3 4">
    <name type="scientific">Roseateles chitinivorans</name>
    <dbReference type="NCBI Taxonomy" id="2917965"/>
    <lineage>
        <taxon>Bacteria</taxon>
        <taxon>Pseudomonadati</taxon>
        <taxon>Pseudomonadota</taxon>
        <taxon>Betaproteobacteria</taxon>
        <taxon>Burkholderiales</taxon>
        <taxon>Sphaerotilaceae</taxon>
        <taxon>Roseateles</taxon>
    </lineage>
</organism>
<dbReference type="SUPFAM" id="SSF50037">
    <property type="entry name" value="C-terminal domain of transcriptional repressors"/>
    <property type="match status" value="1"/>
</dbReference>
<dbReference type="EMBL" id="PEOG01000020">
    <property type="protein sequence ID" value="PIM53519.1"/>
    <property type="molecule type" value="Genomic_DNA"/>
</dbReference>
<dbReference type="Pfam" id="PF04023">
    <property type="entry name" value="FeoA"/>
    <property type="match status" value="1"/>
</dbReference>
<protein>
    <submittedName>
        <fullName evidence="3">Iron transporter FeoA</fullName>
    </submittedName>
</protein>
<gene>
    <name evidence="3" type="ORF">CS062_09325</name>
</gene>
<feature type="domain" description="Ferrous iron transporter FeoA-like" evidence="2">
    <location>
        <begin position="8"/>
        <end position="84"/>
    </location>
</feature>
<evidence type="ECO:0000313" key="4">
    <source>
        <dbReference type="Proteomes" id="UP000231501"/>
    </source>
</evidence>
<dbReference type="Proteomes" id="UP000231501">
    <property type="component" value="Unassembled WGS sequence"/>
</dbReference>
<dbReference type="AlphaFoldDB" id="A0A2G9CDD9"/>
<keyword evidence="4" id="KW-1185">Reference proteome</keyword>
<dbReference type="GO" id="GO:0046914">
    <property type="term" value="F:transition metal ion binding"/>
    <property type="evidence" value="ECO:0007669"/>
    <property type="project" value="InterPro"/>
</dbReference>
<comment type="caution">
    <text evidence="3">The sequence shown here is derived from an EMBL/GenBank/DDBJ whole genome shotgun (WGS) entry which is preliminary data.</text>
</comment>
<dbReference type="PANTHER" id="PTHR42954">
    <property type="entry name" value="FE(2+) TRANSPORT PROTEIN A"/>
    <property type="match status" value="1"/>
</dbReference>
<dbReference type="Gene3D" id="2.30.30.90">
    <property type="match status" value="1"/>
</dbReference>
<dbReference type="SMART" id="SM00899">
    <property type="entry name" value="FeoA"/>
    <property type="match status" value="1"/>
</dbReference>
<evidence type="ECO:0000256" key="1">
    <source>
        <dbReference type="ARBA" id="ARBA00023004"/>
    </source>
</evidence>
<dbReference type="InterPro" id="IPR008988">
    <property type="entry name" value="Transcriptional_repressor_C"/>
</dbReference>
<dbReference type="RefSeq" id="WP_099861383.1">
    <property type="nucleotide sequence ID" value="NZ_PEOG01000020.1"/>
</dbReference>
<evidence type="ECO:0000313" key="3">
    <source>
        <dbReference type="EMBL" id="PIM53519.1"/>
    </source>
</evidence>
<dbReference type="OrthoDB" id="559009at2"/>
<evidence type="ECO:0000259" key="2">
    <source>
        <dbReference type="SMART" id="SM00899"/>
    </source>
</evidence>
<reference evidence="3 4" key="1">
    <citation type="submission" date="2017-11" db="EMBL/GenBank/DDBJ databases">
        <title>Draft genome sequence of Mitsuaria sp. HWN-4.</title>
        <authorList>
            <person name="Gundlapally S.R."/>
        </authorList>
    </citation>
    <scope>NUCLEOTIDE SEQUENCE [LARGE SCALE GENOMIC DNA]</scope>
    <source>
        <strain evidence="3 4">HWN-4</strain>
    </source>
</reference>
<accession>A0A2G9CDD9</accession>
<proteinExistence type="predicted"/>